<evidence type="ECO:0000313" key="2">
    <source>
        <dbReference type="Proteomes" id="UP000814140"/>
    </source>
</evidence>
<comment type="caution">
    <text evidence="1">The sequence shown here is derived from an EMBL/GenBank/DDBJ whole genome shotgun (WGS) entry which is preliminary data.</text>
</comment>
<dbReference type="Proteomes" id="UP000814140">
    <property type="component" value="Unassembled WGS sequence"/>
</dbReference>
<organism evidence="1 2">
    <name type="scientific">Artomyces pyxidatus</name>
    <dbReference type="NCBI Taxonomy" id="48021"/>
    <lineage>
        <taxon>Eukaryota</taxon>
        <taxon>Fungi</taxon>
        <taxon>Dikarya</taxon>
        <taxon>Basidiomycota</taxon>
        <taxon>Agaricomycotina</taxon>
        <taxon>Agaricomycetes</taxon>
        <taxon>Russulales</taxon>
        <taxon>Auriscalpiaceae</taxon>
        <taxon>Artomyces</taxon>
    </lineage>
</organism>
<keyword evidence="2" id="KW-1185">Reference proteome</keyword>
<gene>
    <name evidence="1" type="ORF">BV25DRAFT_1912851</name>
</gene>
<reference evidence="1" key="2">
    <citation type="journal article" date="2022" name="New Phytol.">
        <title>Evolutionary transition to the ectomycorrhizal habit in the genomes of a hyperdiverse lineage of mushroom-forming fungi.</title>
        <authorList>
            <person name="Looney B."/>
            <person name="Miyauchi S."/>
            <person name="Morin E."/>
            <person name="Drula E."/>
            <person name="Courty P.E."/>
            <person name="Kohler A."/>
            <person name="Kuo A."/>
            <person name="LaButti K."/>
            <person name="Pangilinan J."/>
            <person name="Lipzen A."/>
            <person name="Riley R."/>
            <person name="Andreopoulos W."/>
            <person name="He G."/>
            <person name="Johnson J."/>
            <person name="Nolan M."/>
            <person name="Tritt A."/>
            <person name="Barry K.W."/>
            <person name="Grigoriev I.V."/>
            <person name="Nagy L.G."/>
            <person name="Hibbett D."/>
            <person name="Henrissat B."/>
            <person name="Matheny P.B."/>
            <person name="Labbe J."/>
            <person name="Martin F.M."/>
        </authorList>
    </citation>
    <scope>NUCLEOTIDE SEQUENCE</scope>
    <source>
        <strain evidence="1">HHB10654</strain>
    </source>
</reference>
<name>A0ACB8TBU7_9AGAM</name>
<evidence type="ECO:0000313" key="1">
    <source>
        <dbReference type="EMBL" id="KAI0066048.1"/>
    </source>
</evidence>
<proteinExistence type="predicted"/>
<reference evidence="1" key="1">
    <citation type="submission" date="2021-03" db="EMBL/GenBank/DDBJ databases">
        <authorList>
            <consortium name="DOE Joint Genome Institute"/>
            <person name="Ahrendt S."/>
            <person name="Looney B.P."/>
            <person name="Miyauchi S."/>
            <person name="Morin E."/>
            <person name="Drula E."/>
            <person name="Courty P.E."/>
            <person name="Chicoki N."/>
            <person name="Fauchery L."/>
            <person name="Kohler A."/>
            <person name="Kuo A."/>
            <person name="Labutti K."/>
            <person name="Pangilinan J."/>
            <person name="Lipzen A."/>
            <person name="Riley R."/>
            <person name="Andreopoulos W."/>
            <person name="He G."/>
            <person name="Johnson J."/>
            <person name="Barry K.W."/>
            <person name="Grigoriev I.V."/>
            <person name="Nagy L."/>
            <person name="Hibbett D."/>
            <person name="Henrissat B."/>
            <person name="Matheny P.B."/>
            <person name="Labbe J."/>
            <person name="Martin F."/>
        </authorList>
    </citation>
    <scope>NUCLEOTIDE SEQUENCE</scope>
    <source>
        <strain evidence="1">HHB10654</strain>
    </source>
</reference>
<sequence>MADTIQPWIEDYLIELAETYGANVGGFPVHNAGKKVQLVEFLTFQAREGDDCIWAKVSDKRQRIAVRFSSKALTEYAASNQNDSQGKRLTQHKNAVIIIKAFRLMFQRIPVGNGQEKMTSQEHLFLLVDSMRILGSREEATFGSPQDPCSHAELKLWIDGLRKGGGDGNVLKNLKQTKQEAVSAGPSEAKPSQTSTHQLETIQQRPIPPLLSIIGVNGASRKNEYMKSWGIYAQMHRRYEQAARDVPISDDTSIQTHPASSMGPPVSPSKSEQTLARRPPKKGALDFSSPSNIGTPAKFPHPSRPKEPTTPTEWPSSSPLRSPSFPNGDNAPSSPISSHSSSPLSSPESRHDSLPTVGIFPPYAEAHHTPSSSLAVPTLAQRQRRLAPSSSYPPTSSVSALHTVPAMPVNKRKVPPPRAPIPQSDTAARGEILVPNSDTSGDLWQSQELPSQCVEGSDVQRAVASNRDDAVFGYISKTVPSRPSSRVREESSRKSGDRSSVPLEAQDPSQDNEFSSHMINDVHFDDLSRVAVKGSQADAVELDDAEIDPKRQGSVSRTTTKLSANPQRTSSFKVNKSRQSPSVVEGTPEKSGSLPATDAGLSGEATKRQMSPSPSVLLSRSSRKKVRHDDSRDQNWNVGPSHSTPSNSPSHTSPAHENADGRQDLLVSQSPASSQSDSVIYSQLPPVEDLGAPSGKLKGFRVDLTIKDWPPNEPPLINWTDLSRIIARTEQLRAEEK</sequence>
<accession>A0ACB8TBU7</accession>
<dbReference type="EMBL" id="MU277193">
    <property type="protein sequence ID" value="KAI0066048.1"/>
    <property type="molecule type" value="Genomic_DNA"/>
</dbReference>
<protein>
    <submittedName>
        <fullName evidence="1">Uncharacterized protein</fullName>
    </submittedName>
</protein>